<feature type="transmembrane region" description="Helical" evidence="2">
    <location>
        <begin position="238"/>
        <end position="256"/>
    </location>
</feature>
<comment type="caution">
    <text evidence="3">The sequence shown here is derived from an EMBL/GenBank/DDBJ whole genome shotgun (WGS) entry which is preliminary data.</text>
</comment>
<feature type="transmembrane region" description="Helical" evidence="2">
    <location>
        <begin position="173"/>
        <end position="192"/>
    </location>
</feature>
<feature type="transmembrane region" description="Helical" evidence="2">
    <location>
        <begin position="199"/>
        <end position="218"/>
    </location>
</feature>
<gene>
    <name evidence="3" type="ORF">JOF55_003937</name>
</gene>
<dbReference type="NCBIfam" id="TIGR00843">
    <property type="entry name" value="benE"/>
    <property type="match status" value="1"/>
</dbReference>
<sequence length="446" mass="45285">MSTSTSENELGGLPETDRLIERGPGFIAGLKGLPHSLNFSTVGAGLVAAIFGCTGPALIIINGAGDAGLSAQQISSWIGAVYLIGGLISLFMALYYKQPVTGAWSIPGAALVIAALPDFSLPEMIGAYLVASVLVLVLGLSGFVRKLVAWLPMPILMAMIGGVLFGFTIDVVVAAETAPYVVGAAVIGYFLLSRFVKVVPGVVGALVLGSIVASFTGGFESATGNAGMILPSVTFPEWNWLAALGVGIPLALVIQAENIQSMGVMIAAGFRPPVNNMTVVSGAASVLVSSFGGHNGSIAGPMTAICGSDQAGVHRDGRYAASIVNGIIFVAFGAFAGIAVTVVTVLPQPLIAAVAGLAMLSVLLTAFGGAFGAGRYRLGALVTLVVAMSDMTLLGVSSPFWSLVAGVITSLILESNDFRTQRLGSTDSGDRTNLGSKHDSPAAAAR</sequence>
<dbReference type="EMBL" id="JAVDXW010000001">
    <property type="protein sequence ID" value="MDR7303756.1"/>
    <property type="molecule type" value="Genomic_DNA"/>
</dbReference>
<feature type="region of interest" description="Disordered" evidence="1">
    <location>
        <begin position="423"/>
        <end position="446"/>
    </location>
</feature>
<dbReference type="AlphaFoldDB" id="A0AAE3ZF19"/>
<dbReference type="InterPro" id="IPR004711">
    <property type="entry name" value="Benzoate_Transporter"/>
</dbReference>
<dbReference type="GO" id="GO:0042925">
    <property type="term" value="F:benzoate transmembrane transporter activity"/>
    <property type="evidence" value="ECO:0007669"/>
    <property type="project" value="InterPro"/>
</dbReference>
<keyword evidence="2" id="KW-0812">Transmembrane</keyword>
<evidence type="ECO:0000313" key="3">
    <source>
        <dbReference type="EMBL" id="MDR7303756.1"/>
    </source>
</evidence>
<organism evidence="3 4">
    <name type="scientific">Haloactinomyces albus</name>
    <dbReference type="NCBI Taxonomy" id="1352928"/>
    <lineage>
        <taxon>Bacteria</taxon>
        <taxon>Bacillati</taxon>
        <taxon>Actinomycetota</taxon>
        <taxon>Actinomycetes</taxon>
        <taxon>Actinopolysporales</taxon>
        <taxon>Actinopolysporaceae</taxon>
        <taxon>Haloactinomyces</taxon>
    </lineage>
</organism>
<name>A0AAE3ZF19_9ACTN</name>
<feature type="transmembrane region" description="Helical" evidence="2">
    <location>
        <begin position="125"/>
        <end position="144"/>
    </location>
</feature>
<feature type="transmembrane region" description="Helical" evidence="2">
    <location>
        <begin position="378"/>
        <end position="401"/>
    </location>
</feature>
<keyword evidence="2" id="KW-0472">Membrane</keyword>
<dbReference type="PANTHER" id="PTHR30199">
    <property type="entry name" value="MFS FAMILY TRANSPORTER, PREDICTED SUBSTRATE BENZOATE"/>
    <property type="match status" value="1"/>
</dbReference>
<dbReference type="PANTHER" id="PTHR30199:SF0">
    <property type="entry name" value="INNER MEMBRANE PROTEIN YDCO"/>
    <property type="match status" value="1"/>
</dbReference>
<accession>A0AAE3ZF19</accession>
<reference evidence="3" key="1">
    <citation type="submission" date="2023-07" db="EMBL/GenBank/DDBJ databases">
        <title>Sequencing the genomes of 1000 actinobacteria strains.</title>
        <authorList>
            <person name="Klenk H.-P."/>
        </authorList>
    </citation>
    <scope>NUCLEOTIDE SEQUENCE</scope>
    <source>
        <strain evidence="3">DSM 45977</strain>
    </source>
</reference>
<feature type="transmembrane region" description="Helical" evidence="2">
    <location>
        <begin position="323"/>
        <end position="344"/>
    </location>
</feature>
<evidence type="ECO:0000256" key="1">
    <source>
        <dbReference type="SAM" id="MobiDB-lite"/>
    </source>
</evidence>
<dbReference type="Pfam" id="PF03594">
    <property type="entry name" value="BenE"/>
    <property type="match status" value="1"/>
</dbReference>
<evidence type="ECO:0000256" key="2">
    <source>
        <dbReference type="SAM" id="Phobius"/>
    </source>
</evidence>
<keyword evidence="2" id="KW-1133">Transmembrane helix</keyword>
<feature type="transmembrane region" description="Helical" evidence="2">
    <location>
        <begin position="77"/>
        <end position="96"/>
    </location>
</feature>
<feature type="compositionally biased region" description="Polar residues" evidence="1">
    <location>
        <begin position="423"/>
        <end position="435"/>
    </location>
</feature>
<feature type="transmembrane region" description="Helical" evidence="2">
    <location>
        <begin position="149"/>
        <end position="167"/>
    </location>
</feature>
<evidence type="ECO:0000313" key="4">
    <source>
        <dbReference type="Proteomes" id="UP001180845"/>
    </source>
</evidence>
<dbReference type="RefSeq" id="WP_310276333.1">
    <property type="nucleotide sequence ID" value="NZ_JAVDXW010000001.1"/>
</dbReference>
<feature type="transmembrane region" description="Helical" evidence="2">
    <location>
        <begin position="42"/>
        <end position="65"/>
    </location>
</feature>
<dbReference type="Proteomes" id="UP001180845">
    <property type="component" value="Unassembled WGS sequence"/>
</dbReference>
<keyword evidence="4" id="KW-1185">Reference proteome</keyword>
<feature type="transmembrane region" description="Helical" evidence="2">
    <location>
        <begin position="350"/>
        <end position="371"/>
    </location>
</feature>
<dbReference type="GO" id="GO:0005886">
    <property type="term" value="C:plasma membrane"/>
    <property type="evidence" value="ECO:0007669"/>
    <property type="project" value="TreeGrafter"/>
</dbReference>
<protein>
    <submittedName>
        <fullName evidence="3">Benzoate membrane transport protein</fullName>
    </submittedName>
</protein>
<proteinExistence type="predicted"/>